<keyword evidence="4" id="KW-0812">Transmembrane</keyword>
<gene>
    <name evidence="5" type="ORF">FLL45_19000</name>
</gene>
<dbReference type="PANTHER" id="PTHR32347">
    <property type="entry name" value="EFFLUX SYSTEM COMPONENT YKNX-RELATED"/>
    <property type="match status" value="1"/>
</dbReference>
<comment type="caution">
    <text evidence="5">The sequence shown here is derived from an EMBL/GenBank/DDBJ whole genome shotgun (WGS) entry which is preliminary data.</text>
</comment>
<sequence length="418" mass="46724">MDIARTPPKTSNIKRYLLIGLAVLSSVIAMRYLWVFGQADFVANSDAMVFSEVKRGDFKVSVRGNGVLVPANIQWLSTNVEARVERLVVKPGKMVTQGELIVELSNPQLLQQLEETMWELEALEADAQAQQVAQESALLDQKSAMLNAQLDFESSQLKQKAQAKLYQQKSGAVSRIDYENTLMETKQLKQRWQIQQERYAKMQENLDAQNNARQARLNKMKKTLERIQHQVDGLNVRATMNSVVQEIPLEPGQQVPVGSNIAKLAQLDSLIAELQVPELQIRDVAIGQKVLIDTRNSHIEGFVSRVDPAVINGNVQVDVEFSISLPAEARPDLTVDGEIRVAEIANTLHVSRPLFAQSESQTGVYRLTDDGQFAERVIVKLGKGSVNQIQIIDGLTAGDRIIISDSTSWETYQRIRIN</sequence>
<evidence type="ECO:0000256" key="4">
    <source>
        <dbReference type="SAM" id="Phobius"/>
    </source>
</evidence>
<dbReference type="Proteomes" id="UP000317839">
    <property type="component" value="Unassembled WGS sequence"/>
</dbReference>
<dbReference type="OrthoDB" id="9806939at2"/>
<dbReference type="RefSeq" id="WP_142943637.1">
    <property type="nucleotide sequence ID" value="NZ_VIKR01000005.1"/>
</dbReference>
<dbReference type="Gene3D" id="2.40.50.100">
    <property type="match status" value="1"/>
</dbReference>
<evidence type="ECO:0000256" key="2">
    <source>
        <dbReference type="ARBA" id="ARBA00023054"/>
    </source>
</evidence>
<dbReference type="Gene3D" id="2.40.420.20">
    <property type="match status" value="1"/>
</dbReference>
<protein>
    <submittedName>
        <fullName evidence="5">HlyD family efflux transporter periplasmic adaptor subunit</fullName>
    </submittedName>
</protein>
<dbReference type="InterPro" id="IPR050465">
    <property type="entry name" value="UPF0194_transport"/>
</dbReference>
<dbReference type="Gene3D" id="1.10.287.470">
    <property type="entry name" value="Helix hairpin bin"/>
    <property type="match status" value="1"/>
</dbReference>
<reference evidence="5 6" key="1">
    <citation type="submission" date="2019-06" db="EMBL/GenBank/DDBJ databases">
        <title>Draft genome of Aliikangiella marina GYP-15.</title>
        <authorList>
            <person name="Wang G."/>
        </authorList>
    </citation>
    <scope>NUCLEOTIDE SEQUENCE [LARGE SCALE GENOMIC DNA]</scope>
    <source>
        <strain evidence="5 6">GYP-15</strain>
    </source>
</reference>
<evidence type="ECO:0000256" key="1">
    <source>
        <dbReference type="ARBA" id="ARBA00004196"/>
    </source>
</evidence>
<dbReference type="AlphaFoldDB" id="A0A545T4Y0"/>
<keyword evidence="4" id="KW-1133">Transmembrane helix</keyword>
<feature type="coiled-coil region" evidence="3">
    <location>
        <begin position="106"/>
        <end position="133"/>
    </location>
</feature>
<evidence type="ECO:0000256" key="3">
    <source>
        <dbReference type="SAM" id="Coils"/>
    </source>
</evidence>
<keyword evidence="6" id="KW-1185">Reference proteome</keyword>
<feature type="coiled-coil region" evidence="3">
    <location>
        <begin position="210"/>
        <end position="237"/>
    </location>
</feature>
<dbReference type="PANTHER" id="PTHR32347:SF23">
    <property type="entry name" value="BLL5650 PROTEIN"/>
    <property type="match status" value="1"/>
</dbReference>
<organism evidence="5 6">
    <name type="scientific">Aliikangiella marina</name>
    <dbReference type="NCBI Taxonomy" id="1712262"/>
    <lineage>
        <taxon>Bacteria</taxon>
        <taxon>Pseudomonadati</taxon>
        <taxon>Pseudomonadota</taxon>
        <taxon>Gammaproteobacteria</taxon>
        <taxon>Oceanospirillales</taxon>
        <taxon>Pleioneaceae</taxon>
        <taxon>Aliikangiella</taxon>
    </lineage>
</organism>
<evidence type="ECO:0000313" key="5">
    <source>
        <dbReference type="EMBL" id="TQV72307.1"/>
    </source>
</evidence>
<dbReference type="Gene3D" id="2.40.30.170">
    <property type="match status" value="1"/>
</dbReference>
<dbReference type="GO" id="GO:0030313">
    <property type="term" value="C:cell envelope"/>
    <property type="evidence" value="ECO:0007669"/>
    <property type="project" value="UniProtKB-SubCell"/>
</dbReference>
<evidence type="ECO:0000313" key="6">
    <source>
        <dbReference type="Proteomes" id="UP000317839"/>
    </source>
</evidence>
<keyword evidence="2 3" id="KW-0175">Coiled coil</keyword>
<dbReference type="EMBL" id="VIKR01000005">
    <property type="protein sequence ID" value="TQV72307.1"/>
    <property type="molecule type" value="Genomic_DNA"/>
</dbReference>
<accession>A0A545T4Y0</accession>
<proteinExistence type="predicted"/>
<keyword evidence="4" id="KW-0472">Membrane</keyword>
<name>A0A545T4Y0_9GAMM</name>
<feature type="transmembrane region" description="Helical" evidence="4">
    <location>
        <begin position="16"/>
        <end position="34"/>
    </location>
</feature>
<comment type="subcellular location">
    <subcellularLocation>
        <location evidence="1">Cell envelope</location>
    </subcellularLocation>
</comment>